<dbReference type="InterPro" id="IPR036298">
    <property type="entry name" value="Chalcone_isomerase_sf"/>
</dbReference>
<gene>
    <name evidence="4" type="primary">AIM18</name>
    <name evidence="4" type="ORF">KQ657_001416</name>
</gene>
<protein>
    <recommendedName>
        <fullName evidence="2">Altered inheritance of mitochondria protein 18, mitochondrial</fullName>
    </recommendedName>
</protein>
<evidence type="ECO:0000256" key="1">
    <source>
        <dbReference type="ARBA" id="ARBA00009111"/>
    </source>
</evidence>
<dbReference type="Pfam" id="PF16035">
    <property type="entry name" value="Chalcone_2"/>
    <property type="match status" value="1"/>
</dbReference>
<comment type="similarity">
    <text evidence="1">Belongs to the AIM18/AIM46 family.</text>
</comment>
<dbReference type="InterPro" id="IPR016089">
    <property type="entry name" value="Chalcone_isomerase_bundle_sf"/>
</dbReference>
<dbReference type="InterPro" id="IPR016088">
    <property type="entry name" value="Chalcone_isomerase_3-sand"/>
</dbReference>
<comment type="caution">
    <text evidence="4">The sequence shown here is derived from an EMBL/GenBank/DDBJ whole genome shotgun (WGS) entry which is preliminary data.</text>
</comment>
<dbReference type="OrthoDB" id="18193at2759"/>
<dbReference type="Gene3D" id="3.50.70.10">
    <property type="match status" value="1"/>
</dbReference>
<accession>A0A9P7V848</accession>
<dbReference type="RefSeq" id="XP_043048186.1">
    <property type="nucleotide sequence ID" value="XM_043192214.1"/>
</dbReference>
<dbReference type="SUPFAM" id="SSF54626">
    <property type="entry name" value="Chalcone isomerase"/>
    <property type="match status" value="1"/>
</dbReference>
<proteinExistence type="inferred from homology"/>
<evidence type="ECO:0000256" key="2">
    <source>
        <dbReference type="ARBA" id="ARBA00018755"/>
    </source>
</evidence>
<evidence type="ECO:0000313" key="5">
    <source>
        <dbReference type="Proteomes" id="UP000790833"/>
    </source>
</evidence>
<name>A0A9P7V848_9ASCO</name>
<dbReference type="InterPro" id="IPR016087">
    <property type="entry name" value="Chalcone_isomerase"/>
</dbReference>
<dbReference type="GeneID" id="66114790"/>
<sequence>MIRTTLFKSVAQRLSYSKPTLRRNFGSTLRGHSHWSYKLALGASVGGILAISYGVSKGPAIAADNKIGGSFDANTTVQVESGIDPYYLDIGGPSDSKYGHQLQNDYRMIGSGFRSVTFLGFKVYAIGLYIAKDDVQKARRILQGIANVDEELKDETKSIDVVNKLIDAHIRFLVRITPVRNTDFGHMKDGLTKSILNHPLAKEYRDSVGSGLEELKQAMTTHRGTFPKNNALILTFNDADGGGMTLYYDNTKNKQVSLMGEIENPLISQILLLLYLTGQKPLSPTLRSSGIEGLISIAN</sequence>
<dbReference type="AlphaFoldDB" id="A0A9P7V848"/>
<dbReference type="Proteomes" id="UP000790833">
    <property type="component" value="Unassembled WGS sequence"/>
</dbReference>
<organism evidence="4 5">
    <name type="scientific">Scheffersomyces spartinae</name>
    <dbReference type="NCBI Taxonomy" id="45513"/>
    <lineage>
        <taxon>Eukaryota</taxon>
        <taxon>Fungi</taxon>
        <taxon>Dikarya</taxon>
        <taxon>Ascomycota</taxon>
        <taxon>Saccharomycotina</taxon>
        <taxon>Pichiomycetes</taxon>
        <taxon>Debaryomycetaceae</taxon>
        <taxon>Scheffersomyces</taxon>
    </lineage>
</organism>
<dbReference type="Gene3D" id="1.10.890.20">
    <property type="match status" value="1"/>
</dbReference>
<reference evidence="4" key="1">
    <citation type="submission" date="2021-03" db="EMBL/GenBank/DDBJ databases">
        <authorList>
            <person name="Palmer J.M."/>
        </authorList>
    </citation>
    <scope>NUCLEOTIDE SEQUENCE</scope>
    <source>
        <strain evidence="4">ARV_011</strain>
    </source>
</reference>
<evidence type="ECO:0000259" key="3">
    <source>
        <dbReference type="Pfam" id="PF16035"/>
    </source>
</evidence>
<evidence type="ECO:0000313" key="4">
    <source>
        <dbReference type="EMBL" id="KAG7192636.1"/>
    </source>
</evidence>
<dbReference type="EMBL" id="JAHMUF010000016">
    <property type="protein sequence ID" value="KAG7192636.1"/>
    <property type="molecule type" value="Genomic_DNA"/>
</dbReference>
<feature type="domain" description="Chalcone isomerase" evidence="3">
    <location>
        <begin position="105"/>
        <end position="289"/>
    </location>
</feature>
<dbReference type="GO" id="GO:0016872">
    <property type="term" value="F:intramolecular lyase activity"/>
    <property type="evidence" value="ECO:0007669"/>
    <property type="project" value="InterPro"/>
</dbReference>
<dbReference type="PANTHER" id="PTHR47284">
    <property type="entry name" value="FATTY-ACID-BINDING PROTEIN 2"/>
    <property type="match status" value="1"/>
</dbReference>
<keyword evidence="5" id="KW-1185">Reference proteome</keyword>
<dbReference type="PANTHER" id="PTHR47284:SF3">
    <property type="entry name" value="FATTY-ACID-BINDING PROTEIN 2"/>
    <property type="match status" value="1"/>
</dbReference>